<gene>
    <name evidence="1" type="ORF">QE210_01245</name>
</gene>
<sequence>MLAGTLTKRITLFRPKRIRQPLGSEKVVAEKVTEIWAKAEAISNKKIRTADQQQVIETMRFTVRPREDVAIDWLIDYQQRRFTVRAIDRDHPDRLIITTEADSRHDRV</sequence>
<dbReference type="Proteomes" id="UP001177595">
    <property type="component" value="Chromosome"/>
</dbReference>
<dbReference type="Pfam" id="PF05521">
    <property type="entry name" value="Phage_HCP"/>
    <property type="match status" value="1"/>
</dbReference>
<proteinExistence type="predicted"/>
<dbReference type="AlphaFoldDB" id="A0AA95GNI9"/>
<protein>
    <submittedName>
        <fullName evidence="1">Phage head closure protein</fullName>
    </submittedName>
</protein>
<dbReference type="InterPro" id="IPR008767">
    <property type="entry name" value="Phage_SPP1_head-tail_adaptor"/>
</dbReference>
<dbReference type="NCBIfam" id="TIGR01563">
    <property type="entry name" value="gp16_SPP1"/>
    <property type="match status" value="1"/>
</dbReference>
<evidence type="ECO:0000313" key="1">
    <source>
        <dbReference type="EMBL" id="WGM01783.1"/>
    </source>
</evidence>
<dbReference type="Gene3D" id="2.40.10.270">
    <property type="entry name" value="Bacteriophage SPP1 head-tail adaptor protein"/>
    <property type="match status" value="1"/>
</dbReference>
<reference evidence="1" key="1">
    <citation type="submission" date="2023-04" db="EMBL/GenBank/DDBJ databases">
        <title>Genome dynamics across the evolutionary transition to endosymbiosis.</title>
        <authorList>
            <person name="Siozios S."/>
            <person name="Nadal-Jimenez P."/>
            <person name="Azagi T."/>
            <person name="Sprong H."/>
            <person name="Frost C.L."/>
            <person name="Parratt S.R."/>
            <person name="Taylor G."/>
            <person name="Brettell L."/>
            <person name="Lew K.C."/>
            <person name="Croft L."/>
            <person name="King K.C."/>
            <person name="Brockhurst M.A."/>
            <person name="Hypsa V."/>
            <person name="Novakova E."/>
            <person name="Darby A.C."/>
            <person name="Hurst G.D.D."/>
        </authorList>
    </citation>
    <scope>NUCLEOTIDE SEQUENCE</scope>
    <source>
        <strain evidence="1">APv</strain>
    </source>
</reference>
<evidence type="ECO:0000313" key="2">
    <source>
        <dbReference type="Proteomes" id="UP001177595"/>
    </source>
</evidence>
<name>A0AA95GNI9_9GAMM</name>
<organism evidence="1 2">
    <name type="scientific">Arsenophonus nasoniae</name>
    <name type="common">son-killer infecting Nasonia vitripennis</name>
    <dbReference type="NCBI Taxonomy" id="638"/>
    <lineage>
        <taxon>Bacteria</taxon>
        <taxon>Pseudomonadati</taxon>
        <taxon>Pseudomonadota</taxon>
        <taxon>Gammaproteobacteria</taxon>
        <taxon>Enterobacterales</taxon>
        <taxon>Morganellaceae</taxon>
        <taxon>Arsenophonus</taxon>
    </lineage>
</organism>
<dbReference type="EMBL" id="CP123504">
    <property type="protein sequence ID" value="WGM01783.1"/>
    <property type="molecule type" value="Genomic_DNA"/>
</dbReference>
<dbReference type="InterPro" id="IPR038666">
    <property type="entry name" value="SSP1_head-tail_sf"/>
</dbReference>
<accession>A0AA95GNI9</accession>
<dbReference type="RefSeq" id="WP_280625221.1">
    <property type="nucleotide sequence ID" value="NZ_CP123504.1"/>
</dbReference>